<evidence type="ECO:0000256" key="5">
    <source>
        <dbReference type="ARBA" id="ARBA00022692"/>
    </source>
</evidence>
<evidence type="ECO:0000256" key="2">
    <source>
        <dbReference type="ARBA" id="ARBA00008744"/>
    </source>
</evidence>
<name>A0ABN9D9G6_9NEOB</name>
<dbReference type="Pfam" id="PF10034">
    <property type="entry name" value="Dpy19"/>
    <property type="match status" value="1"/>
</dbReference>
<organism evidence="10 11">
    <name type="scientific">Staurois parvus</name>
    <dbReference type="NCBI Taxonomy" id="386267"/>
    <lineage>
        <taxon>Eukaryota</taxon>
        <taxon>Metazoa</taxon>
        <taxon>Chordata</taxon>
        <taxon>Craniata</taxon>
        <taxon>Vertebrata</taxon>
        <taxon>Euteleostomi</taxon>
        <taxon>Amphibia</taxon>
        <taxon>Batrachia</taxon>
        <taxon>Anura</taxon>
        <taxon>Neobatrachia</taxon>
        <taxon>Ranoidea</taxon>
        <taxon>Ranidae</taxon>
        <taxon>Staurois</taxon>
    </lineage>
</organism>
<keyword evidence="6 9" id="KW-1133">Transmembrane helix</keyword>
<keyword evidence="5 9" id="KW-0812">Transmembrane</keyword>
<comment type="similarity">
    <text evidence="2">Belongs to the dpy-19 family.</text>
</comment>
<dbReference type="EMBL" id="CATNWA010014181">
    <property type="protein sequence ID" value="CAI9568579.1"/>
    <property type="molecule type" value="Genomic_DNA"/>
</dbReference>
<proteinExistence type="inferred from homology"/>
<evidence type="ECO:0000256" key="7">
    <source>
        <dbReference type="ARBA" id="ARBA00023136"/>
    </source>
</evidence>
<sequence>MAVEGRSRLRDSPNKSSEHSGVADGQVRHRYRGVTSPKGRTRSHYPTETSHHKNNKGAKERLFSYLSLANVKVGLNLVIAAIFGLLHWSYISTLFENDRHFSHLSTLEREMGFRTEM</sequence>
<evidence type="ECO:0000256" key="1">
    <source>
        <dbReference type="ARBA" id="ARBA00004141"/>
    </source>
</evidence>
<evidence type="ECO:0000256" key="4">
    <source>
        <dbReference type="ARBA" id="ARBA00022679"/>
    </source>
</evidence>
<comment type="subcellular location">
    <subcellularLocation>
        <location evidence="1">Membrane</location>
        <topology evidence="1">Multi-pass membrane protein</topology>
    </subcellularLocation>
</comment>
<dbReference type="Proteomes" id="UP001162483">
    <property type="component" value="Unassembled WGS sequence"/>
</dbReference>
<feature type="non-terminal residue" evidence="10">
    <location>
        <position position="117"/>
    </location>
</feature>
<comment type="caution">
    <text evidence="10">The sequence shown here is derived from an EMBL/GenBank/DDBJ whole genome shotgun (WGS) entry which is preliminary data.</text>
</comment>
<reference evidence="10" key="1">
    <citation type="submission" date="2023-05" db="EMBL/GenBank/DDBJ databases">
        <authorList>
            <person name="Stuckert A."/>
        </authorList>
    </citation>
    <scope>NUCLEOTIDE SEQUENCE</scope>
</reference>
<accession>A0ABN9D9G6</accession>
<evidence type="ECO:0000313" key="10">
    <source>
        <dbReference type="EMBL" id="CAI9568579.1"/>
    </source>
</evidence>
<feature type="region of interest" description="Disordered" evidence="8">
    <location>
        <begin position="1"/>
        <end position="56"/>
    </location>
</feature>
<feature type="transmembrane region" description="Helical" evidence="9">
    <location>
        <begin position="62"/>
        <end position="86"/>
    </location>
</feature>
<dbReference type="InterPro" id="IPR018732">
    <property type="entry name" value="Dpy-19/Dpy-19-like"/>
</dbReference>
<protein>
    <submittedName>
        <fullName evidence="10">Uncharacterized protein</fullName>
    </submittedName>
</protein>
<evidence type="ECO:0000256" key="8">
    <source>
        <dbReference type="SAM" id="MobiDB-lite"/>
    </source>
</evidence>
<evidence type="ECO:0000256" key="9">
    <source>
        <dbReference type="SAM" id="Phobius"/>
    </source>
</evidence>
<evidence type="ECO:0000256" key="6">
    <source>
        <dbReference type="ARBA" id="ARBA00022989"/>
    </source>
</evidence>
<dbReference type="PANTHER" id="PTHR31488:SF1">
    <property type="entry name" value="C-MANNOSYLTRANSFERASE DPY19L1"/>
    <property type="match status" value="1"/>
</dbReference>
<keyword evidence="7 9" id="KW-0472">Membrane</keyword>
<dbReference type="PANTHER" id="PTHR31488">
    <property type="entry name" value="DPY-19-LIKE 1, LIKE (H. SAPIENS)"/>
    <property type="match status" value="1"/>
</dbReference>
<evidence type="ECO:0000313" key="11">
    <source>
        <dbReference type="Proteomes" id="UP001162483"/>
    </source>
</evidence>
<keyword evidence="4" id="KW-0808">Transferase</keyword>
<keyword evidence="11" id="KW-1185">Reference proteome</keyword>
<gene>
    <name evidence="10" type="ORF">SPARVUS_LOCUS6764631</name>
</gene>
<keyword evidence="3" id="KW-0328">Glycosyltransferase</keyword>
<evidence type="ECO:0000256" key="3">
    <source>
        <dbReference type="ARBA" id="ARBA00022676"/>
    </source>
</evidence>
<feature type="compositionally biased region" description="Basic and acidic residues" evidence="8">
    <location>
        <begin position="1"/>
        <end position="18"/>
    </location>
</feature>